<sequence>MLFTYIVVSMLLYYSLSRLFQHLYYLHIIYLTLPLMYNIYLERKGIIFKGKNNQLNEYDKDIFINFI</sequence>
<proteinExistence type="predicted"/>
<feature type="transmembrane region" description="Helical" evidence="1">
    <location>
        <begin position="22"/>
        <end position="41"/>
    </location>
</feature>
<protein>
    <submittedName>
        <fullName evidence="2">Uncharacterized protein</fullName>
    </submittedName>
</protein>
<name>A0A5J6VM27_9VIRU</name>
<organism evidence="2">
    <name type="scientific">Megaviridae environmental sample</name>
    <dbReference type="NCBI Taxonomy" id="1737588"/>
    <lineage>
        <taxon>Viruses</taxon>
        <taxon>Varidnaviria</taxon>
        <taxon>Bamfordvirae</taxon>
        <taxon>Nucleocytoviricota</taxon>
        <taxon>Megaviricetes</taxon>
        <taxon>Imitervirales</taxon>
        <taxon>Mimiviridae</taxon>
        <taxon>environmental samples</taxon>
    </lineage>
</organism>
<accession>A0A5J6VM27</accession>
<evidence type="ECO:0000313" key="2">
    <source>
        <dbReference type="EMBL" id="QFG74657.1"/>
    </source>
</evidence>
<reference evidence="2" key="1">
    <citation type="journal article" date="2019" name="Philos. Trans. R. Soc. Lond., B, Biol. Sci.">
        <title>Targeted metagenomic recovery of four divergent viruses reveals shared and distinctive characteristics of giant viruses of marine eukaryotes.</title>
        <authorList>
            <person name="Needham D.M."/>
            <person name="Poirier C."/>
            <person name="Hehenberger E."/>
            <person name="Jimenez V."/>
            <person name="Swalwell J.E."/>
            <person name="Santoro A.E."/>
            <person name="Worden A.Z."/>
        </authorList>
    </citation>
    <scope>NUCLEOTIDE SEQUENCE</scope>
    <source>
        <strain evidence="2">MPacV-611</strain>
    </source>
</reference>
<keyword evidence="1" id="KW-0812">Transmembrane</keyword>
<keyword evidence="1" id="KW-0472">Membrane</keyword>
<keyword evidence="1" id="KW-1133">Transmembrane helix</keyword>
<evidence type="ECO:0000256" key="1">
    <source>
        <dbReference type="SAM" id="Phobius"/>
    </source>
</evidence>
<dbReference type="EMBL" id="MN448289">
    <property type="protein sequence ID" value="QFG74657.1"/>
    <property type="molecule type" value="Genomic_DNA"/>
</dbReference>